<organism evidence="3 4">
    <name type="scientific">Vitis vinifera</name>
    <name type="common">Grape</name>
    <dbReference type="NCBI Taxonomy" id="29760"/>
    <lineage>
        <taxon>Eukaryota</taxon>
        <taxon>Viridiplantae</taxon>
        <taxon>Streptophyta</taxon>
        <taxon>Embryophyta</taxon>
        <taxon>Tracheophyta</taxon>
        <taxon>Spermatophyta</taxon>
        <taxon>Magnoliopsida</taxon>
        <taxon>eudicotyledons</taxon>
        <taxon>Gunneridae</taxon>
        <taxon>Pentapetalae</taxon>
        <taxon>rosids</taxon>
        <taxon>Vitales</taxon>
        <taxon>Vitaceae</taxon>
        <taxon>Viteae</taxon>
        <taxon>Vitis</taxon>
    </lineage>
</organism>
<dbReference type="Proteomes" id="UP000288805">
    <property type="component" value="Unassembled WGS sequence"/>
</dbReference>
<dbReference type="PANTHER" id="PTHR13547">
    <property type="match status" value="1"/>
</dbReference>
<evidence type="ECO:0000313" key="4">
    <source>
        <dbReference type="Proteomes" id="UP000288805"/>
    </source>
</evidence>
<dbReference type="EMBL" id="QGNW01001307">
    <property type="protein sequence ID" value="RVW46144.1"/>
    <property type="molecule type" value="Genomic_DNA"/>
</dbReference>
<evidence type="ECO:0000256" key="1">
    <source>
        <dbReference type="ARBA" id="ARBA00022737"/>
    </source>
</evidence>
<comment type="caution">
    <text evidence="3">The sequence shown here is derived from an EMBL/GenBank/DDBJ whole genome shotgun (WGS) entry which is preliminary data.</text>
</comment>
<proteinExistence type="predicted"/>
<evidence type="ECO:0000259" key="2">
    <source>
        <dbReference type="Pfam" id="PF17177"/>
    </source>
</evidence>
<keyword evidence="1" id="KW-0677">Repeat</keyword>
<evidence type="ECO:0000313" key="3">
    <source>
        <dbReference type="EMBL" id="RVW46144.1"/>
    </source>
</evidence>
<dbReference type="InterPro" id="IPR011990">
    <property type="entry name" value="TPR-like_helical_dom_sf"/>
</dbReference>
<dbReference type="Pfam" id="PF17177">
    <property type="entry name" value="PPR_long"/>
    <property type="match status" value="1"/>
</dbReference>
<reference evidence="3 4" key="1">
    <citation type="journal article" date="2018" name="PLoS Genet.">
        <title>Population sequencing reveals clonal diversity and ancestral inbreeding in the grapevine cultivar Chardonnay.</title>
        <authorList>
            <person name="Roach M.J."/>
            <person name="Johnson D.L."/>
            <person name="Bohlmann J."/>
            <person name="van Vuuren H.J."/>
            <person name="Jones S.J."/>
            <person name="Pretorius I.S."/>
            <person name="Schmidt S.A."/>
            <person name="Borneman A.R."/>
        </authorList>
    </citation>
    <scope>NUCLEOTIDE SEQUENCE [LARGE SCALE GENOMIC DNA]</scope>
    <source>
        <strain evidence="4">cv. Chardonnay</strain>
        <tissue evidence="3">Leaf</tissue>
    </source>
</reference>
<dbReference type="Gene3D" id="1.25.40.10">
    <property type="entry name" value="Tetratricopeptide repeat domain"/>
    <property type="match status" value="1"/>
</dbReference>
<feature type="domain" description="PROP1-like PPR" evidence="2">
    <location>
        <begin position="2"/>
        <end position="179"/>
    </location>
</feature>
<dbReference type="AlphaFoldDB" id="A0A438EEL6"/>
<gene>
    <name evidence="3" type="primary">PRORP3_1</name>
    <name evidence="3" type="ORF">CK203_076179</name>
</gene>
<name>A0A438EEL6_VITVI</name>
<protein>
    <submittedName>
        <fullName evidence="3">Proteinaceous RNase P 3</fullName>
    </submittedName>
</protein>
<sequence>MFRFDLDTCSKRRDLFGAVALFESAVSQNFRLIHYHYNALLYLCTISVDEPSSKALALDYGFRIFDHVVNSGVTPNEATITSVASLAAAKSDGDLAFEVVRTMVNYELSSRLRTYGPALFWFCANLKGEKAWVVEEHMVSMGVHPEKPELAAVKVSAKMGRGDKVYAYLHKLRTAVRSGAVEEVALKNGGGWHGQGWIGKGRPETEMFSELVAAMAMEREFRSNFRSFR</sequence>
<dbReference type="PANTHER" id="PTHR13547:SF13">
    <property type="entry name" value="PROTEINACEOUS RNASE P 2"/>
    <property type="match status" value="1"/>
</dbReference>
<accession>A0A438EEL6</accession>
<dbReference type="InterPro" id="IPR033443">
    <property type="entry name" value="PROP1-like_PPR_dom"/>
</dbReference>